<sequence>MEYTYQLDRSWRSRPCCPARWRQQWYRWRARKLGRNQRHRPTDIMISTMDAVYMFLRRKALTLSLPAATAKKTPPLAIAAAASLEAWEKAPPRDMLATALSAPFCWASLVAHSIPMMTPELEPEPLQSRTFTATTLLFLATPKVLPPMVPET</sequence>
<accession>A0A080WMF9</accession>
<dbReference type="Proteomes" id="UP000008864">
    <property type="component" value="Unassembled WGS sequence"/>
</dbReference>
<gene>
    <name evidence="1" type="ORF">TERG_12327</name>
</gene>
<dbReference type="VEuPathDB" id="FungiDB:TERG_12327"/>
<dbReference type="RefSeq" id="XP_047606672.1">
    <property type="nucleotide sequence ID" value="XM_047751298.1"/>
</dbReference>
<dbReference type="GeneID" id="71777549"/>
<proteinExistence type="predicted"/>
<evidence type="ECO:0000313" key="2">
    <source>
        <dbReference type="Proteomes" id="UP000008864"/>
    </source>
</evidence>
<dbReference type="EMBL" id="GG700653">
    <property type="protein sequence ID" value="KFL62042.1"/>
    <property type="molecule type" value="Genomic_DNA"/>
</dbReference>
<keyword evidence="2" id="KW-1185">Reference proteome</keyword>
<reference evidence="2" key="1">
    <citation type="journal article" date="2012" name="MBio">
        <title>Comparative genome analysis of Trichophyton rubrum and related dermatophytes reveals candidate genes involved in infection.</title>
        <authorList>
            <person name="Martinez D.A."/>
            <person name="Oliver B.G."/>
            <person name="Graeser Y."/>
            <person name="Goldberg J.M."/>
            <person name="Li W."/>
            <person name="Martinez-Rossi N.M."/>
            <person name="Monod M."/>
            <person name="Shelest E."/>
            <person name="Barton R.C."/>
            <person name="Birch E."/>
            <person name="Brakhage A.A."/>
            <person name="Chen Z."/>
            <person name="Gurr S.J."/>
            <person name="Heiman D."/>
            <person name="Heitman J."/>
            <person name="Kosti I."/>
            <person name="Rossi A."/>
            <person name="Saif S."/>
            <person name="Samalova M."/>
            <person name="Saunders C.W."/>
            <person name="Shea T."/>
            <person name="Summerbell R.C."/>
            <person name="Xu J."/>
            <person name="Young S."/>
            <person name="Zeng Q."/>
            <person name="Birren B.W."/>
            <person name="Cuomo C.A."/>
            <person name="White T.C."/>
        </authorList>
    </citation>
    <scope>NUCLEOTIDE SEQUENCE [LARGE SCALE GENOMIC DNA]</scope>
    <source>
        <strain evidence="2">ATCC MYA-4607 / CBS 118892</strain>
    </source>
</reference>
<dbReference type="HOGENOM" id="CLU_1723636_0_0_1"/>
<organism evidence="1 2">
    <name type="scientific">Trichophyton rubrum (strain ATCC MYA-4607 / CBS 118892)</name>
    <name type="common">Athlete's foot fungus</name>
    <dbReference type="NCBI Taxonomy" id="559305"/>
    <lineage>
        <taxon>Eukaryota</taxon>
        <taxon>Fungi</taxon>
        <taxon>Dikarya</taxon>
        <taxon>Ascomycota</taxon>
        <taxon>Pezizomycotina</taxon>
        <taxon>Eurotiomycetes</taxon>
        <taxon>Eurotiomycetidae</taxon>
        <taxon>Onygenales</taxon>
        <taxon>Arthrodermataceae</taxon>
        <taxon>Trichophyton</taxon>
    </lineage>
</organism>
<protein>
    <submittedName>
        <fullName evidence="1">Uncharacterized protein</fullName>
    </submittedName>
</protein>
<dbReference type="AlphaFoldDB" id="A0A080WMF9"/>
<dbReference type="InParanoid" id="A0A080WMF9"/>
<name>A0A080WMF9_TRIRC</name>
<evidence type="ECO:0000313" key="1">
    <source>
        <dbReference type="EMBL" id="KFL62042.1"/>
    </source>
</evidence>